<keyword evidence="3" id="KW-0815">Transposition</keyword>
<keyword evidence="4" id="KW-0238">DNA-binding</keyword>
<keyword evidence="5" id="KW-0233">DNA recombination</keyword>
<comment type="similarity">
    <text evidence="2">Belongs to the transposase 11 family.</text>
</comment>
<proteinExistence type="inferred from homology"/>
<dbReference type="InterPro" id="IPR008490">
    <property type="entry name" value="Transposase_InsH_N"/>
</dbReference>
<accession>H6SMG4</accession>
<evidence type="ECO:0000256" key="2">
    <source>
        <dbReference type="ARBA" id="ARBA00010075"/>
    </source>
</evidence>
<feature type="domain" description="Transposase IS4-like" evidence="6">
    <location>
        <begin position="145"/>
        <end position="351"/>
    </location>
</feature>
<evidence type="ECO:0000259" key="7">
    <source>
        <dbReference type="Pfam" id="PF05598"/>
    </source>
</evidence>
<dbReference type="EMBL" id="HE663493">
    <property type="protein sequence ID" value="CCG09099.1"/>
    <property type="molecule type" value="Genomic_DNA"/>
</dbReference>
<name>H6SMG4_PARPM</name>
<organism evidence="8 9">
    <name type="scientific">Pararhodospirillum photometricum DSM 122</name>
    <dbReference type="NCBI Taxonomy" id="1150469"/>
    <lineage>
        <taxon>Bacteria</taxon>
        <taxon>Pseudomonadati</taxon>
        <taxon>Pseudomonadota</taxon>
        <taxon>Alphaproteobacteria</taxon>
        <taxon>Rhodospirillales</taxon>
        <taxon>Rhodospirillaceae</taxon>
        <taxon>Pararhodospirillum</taxon>
    </lineage>
</organism>
<dbReference type="GO" id="GO:0003677">
    <property type="term" value="F:DNA binding"/>
    <property type="evidence" value="ECO:0007669"/>
    <property type="project" value="UniProtKB-KW"/>
</dbReference>
<dbReference type="GO" id="GO:0004803">
    <property type="term" value="F:transposase activity"/>
    <property type="evidence" value="ECO:0007669"/>
    <property type="project" value="InterPro"/>
</dbReference>
<dbReference type="GO" id="GO:0006313">
    <property type="term" value="P:DNA transposition"/>
    <property type="evidence" value="ECO:0007669"/>
    <property type="project" value="InterPro"/>
</dbReference>
<evidence type="ECO:0000256" key="1">
    <source>
        <dbReference type="ARBA" id="ARBA00003544"/>
    </source>
</evidence>
<dbReference type="PATRIC" id="fig|1150469.3.peg.2808"/>
<sequence>MLEGTMGRQPGFFDLEERYAELSKAGDPLEKLLRVVSFEAFRYRLDKALNRSDRARGGRPPHDAVLMFKILVLQALYNLSDDQAEFMINDRLTFKRFLGLGLADKAPDAKTIWLFRETLTEANAIEKLFAVFDAKLKEGGYLAMSGQIIDATIVAAPRQRNDDDEKQAIREGRIPDGWEETPHKLAQKDRDARWTLKRARAKTPKAEGAKGVEIAIPIFGYKNHISTDRRHGFIRRWAVSSAAEHDSRRFREVLDSGNTGADVWADTAYRSRKNEEFMAKRGLRSKVHFRRAPGKPLSQAHAKANAARSKVRSAVEHVFACQKGPMALFVRTIGIARAKTKIGMANLVYNMRRLVWWDGRTAPA</sequence>
<dbReference type="Proteomes" id="UP000033220">
    <property type="component" value="Chromosome DSM 122"/>
</dbReference>
<dbReference type="HOGENOM" id="CLU_049873_1_1_5"/>
<dbReference type="NCBIfam" id="NF033581">
    <property type="entry name" value="transpos_IS5_4"/>
    <property type="match status" value="1"/>
</dbReference>
<dbReference type="AlphaFoldDB" id="H6SMG4"/>
<feature type="domain" description="Transposase InsH N-terminal" evidence="7">
    <location>
        <begin position="21"/>
        <end position="117"/>
    </location>
</feature>
<evidence type="ECO:0000259" key="6">
    <source>
        <dbReference type="Pfam" id="PF01609"/>
    </source>
</evidence>
<reference evidence="8 9" key="1">
    <citation type="submission" date="2012-02" db="EMBL/GenBank/DDBJ databases">
        <title>Shotgun genome sequence of Phaeospirillum photometricum DSM 122.</title>
        <authorList>
            <person name="Duquesne K."/>
            <person name="Sturgis J."/>
        </authorList>
    </citation>
    <scope>NUCLEOTIDE SEQUENCE [LARGE SCALE GENOMIC DNA]</scope>
    <source>
        <strain evidence="9">DSM122</strain>
    </source>
</reference>
<dbReference type="InterPro" id="IPR047959">
    <property type="entry name" value="Transpos_IS5"/>
</dbReference>
<dbReference type="PANTHER" id="PTHR35604:SF2">
    <property type="entry name" value="TRANSPOSASE INSH FOR INSERTION SEQUENCE ELEMENT IS5A-RELATED"/>
    <property type="match status" value="1"/>
</dbReference>
<evidence type="ECO:0000256" key="3">
    <source>
        <dbReference type="ARBA" id="ARBA00022578"/>
    </source>
</evidence>
<comment type="function">
    <text evidence="1">Involved in the transposition of the insertion sequence IS5.</text>
</comment>
<gene>
    <name evidence="8" type="ORF">RSPPHO_02473</name>
</gene>
<evidence type="ECO:0000313" key="9">
    <source>
        <dbReference type="Proteomes" id="UP000033220"/>
    </source>
</evidence>
<protein>
    <submittedName>
        <fullName evidence="8">Transposase, IS4</fullName>
    </submittedName>
</protein>
<dbReference type="eggNOG" id="COG3039">
    <property type="taxonomic scope" value="Bacteria"/>
</dbReference>
<evidence type="ECO:0000256" key="4">
    <source>
        <dbReference type="ARBA" id="ARBA00023125"/>
    </source>
</evidence>
<dbReference type="KEGG" id="rpm:RSPPHO_02473"/>
<dbReference type="Pfam" id="PF05598">
    <property type="entry name" value="DUF772"/>
    <property type="match status" value="1"/>
</dbReference>
<dbReference type="STRING" id="1150469.RSPPHO_02473"/>
<evidence type="ECO:0000313" key="8">
    <source>
        <dbReference type="EMBL" id="CCG09099.1"/>
    </source>
</evidence>
<evidence type="ECO:0000256" key="5">
    <source>
        <dbReference type="ARBA" id="ARBA00023172"/>
    </source>
</evidence>
<dbReference type="PANTHER" id="PTHR35604">
    <property type="entry name" value="TRANSPOSASE INSH FOR INSERTION SEQUENCE ELEMENT IS5A-RELATED"/>
    <property type="match status" value="1"/>
</dbReference>
<dbReference type="Pfam" id="PF01609">
    <property type="entry name" value="DDE_Tnp_1"/>
    <property type="match status" value="1"/>
</dbReference>
<dbReference type="InterPro" id="IPR002559">
    <property type="entry name" value="Transposase_11"/>
</dbReference>
<keyword evidence="9" id="KW-1185">Reference proteome</keyword>